<dbReference type="PROSITE" id="PS50309">
    <property type="entry name" value="DC"/>
    <property type="match status" value="2"/>
</dbReference>
<dbReference type="RefSeq" id="XP_009012082.1">
    <property type="nucleotide sequence ID" value="XM_009013834.1"/>
</dbReference>
<dbReference type="AlphaFoldDB" id="T1FK86"/>
<keyword evidence="5" id="KW-1185">Reference proteome</keyword>
<evidence type="ECO:0000256" key="1">
    <source>
        <dbReference type="SAM" id="MobiDB-lite"/>
    </source>
</evidence>
<dbReference type="OrthoDB" id="1738954at2759"/>
<dbReference type="CTD" id="20209235"/>
<accession>T1FK86</accession>
<reference evidence="5" key="1">
    <citation type="submission" date="2012-12" db="EMBL/GenBank/DDBJ databases">
        <authorList>
            <person name="Hellsten U."/>
            <person name="Grimwood J."/>
            <person name="Chapman J.A."/>
            <person name="Shapiro H."/>
            <person name="Aerts A."/>
            <person name="Otillar R.P."/>
            <person name="Terry A.Y."/>
            <person name="Boore J.L."/>
            <person name="Simakov O."/>
            <person name="Marletaz F."/>
            <person name="Cho S.-J."/>
            <person name="Edsinger-Gonzales E."/>
            <person name="Havlak P."/>
            <person name="Kuo D.-H."/>
            <person name="Larsson T."/>
            <person name="Lv J."/>
            <person name="Arendt D."/>
            <person name="Savage R."/>
            <person name="Osoegawa K."/>
            <person name="de Jong P."/>
            <person name="Lindberg D.R."/>
            <person name="Seaver E.C."/>
            <person name="Weisblat D.A."/>
            <person name="Putnam N.H."/>
            <person name="Grigoriev I.V."/>
            <person name="Rokhsar D.S."/>
        </authorList>
    </citation>
    <scope>NUCLEOTIDE SEQUENCE</scope>
</reference>
<dbReference type="Proteomes" id="UP000015101">
    <property type="component" value="Unassembled WGS sequence"/>
</dbReference>
<dbReference type="GeneID" id="20209235"/>
<dbReference type="EnsemblMetazoa" id="HelroT183816">
    <property type="protein sequence ID" value="HelroP183816"/>
    <property type="gene ID" value="HelroG183816"/>
</dbReference>
<dbReference type="InterPro" id="IPR036572">
    <property type="entry name" value="Doublecortin_dom_sf"/>
</dbReference>
<feature type="region of interest" description="Disordered" evidence="1">
    <location>
        <begin position="280"/>
        <end position="311"/>
    </location>
</feature>
<gene>
    <name evidence="4" type="primary">20209235</name>
    <name evidence="3" type="ORF">HELRODRAFT_183816</name>
</gene>
<sequence>MIKKVKFIRNGDNFYPGLTYTVSPLRHKTLDSLLDELTDTTLCDKRILPKGVRYLFTYEGFGPIETLEELYDGETYICSSTKTINSTNRLRQHHHNQSNLKSTKLILLNNSSSLNDSNNTFSSFGNNNNASSLPSSPLFSKRHWRCCKGLDPGSRGHINDDLEDAREFIKPRLITVIRNGARPRKLVKVLLNKKTALSMEQALNEINTSVKLDSGPLKKVYMANGKPVSCLKDFFGEESLFFAYGNEKFSKDDLELTASEIVQATSANKQAAGTINTSWTLFNGKSTPTEDSSPTKPHTSESQPDAFKVNDVSTVKKDRASVKTSMSNC</sequence>
<dbReference type="InterPro" id="IPR003533">
    <property type="entry name" value="Doublecortin_dom"/>
</dbReference>
<reference evidence="4" key="3">
    <citation type="submission" date="2015-06" db="UniProtKB">
        <authorList>
            <consortium name="EnsemblMetazoa"/>
        </authorList>
    </citation>
    <scope>IDENTIFICATION</scope>
</reference>
<dbReference type="KEGG" id="hro:HELRODRAFT_183816"/>
<dbReference type="GO" id="GO:0005815">
    <property type="term" value="C:microtubule organizing center"/>
    <property type="evidence" value="ECO:0000318"/>
    <property type="project" value="GO_Central"/>
</dbReference>
<dbReference type="SUPFAM" id="SSF89837">
    <property type="entry name" value="Doublecortin (DC)"/>
    <property type="match status" value="2"/>
</dbReference>
<dbReference type="eggNOG" id="KOG3757">
    <property type="taxonomic scope" value="Eukaryota"/>
</dbReference>
<dbReference type="HOGENOM" id="CLU_845382_0_0_1"/>
<dbReference type="PANTHER" id="PTHR23004:SF23">
    <property type="entry name" value="DOUBLECORTIN DOMAIN-CONTAINING PROTEIN"/>
    <property type="match status" value="1"/>
</dbReference>
<evidence type="ECO:0000313" key="5">
    <source>
        <dbReference type="Proteomes" id="UP000015101"/>
    </source>
</evidence>
<name>T1FK86_HELRO</name>
<dbReference type="InParanoid" id="T1FK86"/>
<evidence type="ECO:0000259" key="2">
    <source>
        <dbReference type="PROSITE" id="PS50309"/>
    </source>
</evidence>
<feature type="compositionally biased region" description="Polar residues" evidence="1">
    <location>
        <begin position="280"/>
        <end position="303"/>
    </location>
</feature>
<evidence type="ECO:0000313" key="3">
    <source>
        <dbReference type="EMBL" id="ESO09816.1"/>
    </source>
</evidence>
<dbReference type="GO" id="GO:0005874">
    <property type="term" value="C:microtubule"/>
    <property type="evidence" value="ECO:0000318"/>
    <property type="project" value="GO_Central"/>
</dbReference>
<feature type="domain" description="Doublecortin" evidence="2">
    <location>
        <begin position="172"/>
        <end position="255"/>
    </location>
</feature>
<dbReference type="SMART" id="SM00537">
    <property type="entry name" value="DCX"/>
    <property type="match status" value="2"/>
</dbReference>
<dbReference type="FunFam" id="3.10.20.230:FF:000028">
    <property type="entry name" value="Predicted protein"/>
    <property type="match status" value="1"/>
</dbReference>
<organism evidence="4 5">
    <name type="scientific">Helobdella robusta</name>
    <name type="common">Californian leech</name>
    <dbReference type="NCBI Taxonomy" id="6412"/>
    <lineage>
        <taxon>Eukaryota</taxon>
        <taxon>Metazoa</taxon>
        <taxon>Spiralia</taxon>
        <taxon>Lophotrochozoa</taxon>
        <taxon>Annelida</taxon>
        <taxon>Clitellata</taxon>
        <taxon>Hirudinea</taxon>
        <taxon>Rhynchobdellida</taxon>
        <taxon>Glossiphoniidae</taxon>
        <taxon>Helobdella</taxon>
    </lineage>
</organism>
<dbReference type="PANTHER" id="PTHR23004">
    <property type="entry name" value="DOUBLECORTIN DOMAIN CONTAINING 2"/>
    <property type="match status" value="1"/>
</dbReference>
<dbReference type="EMBL" id="KB095906">
    <property type="protein sequence ID" value="ESO09816.1"/>
    <property type="molecule type" value="Genomic_DNA"/>
</dbReference>
<protein>
    <recommendedName>
        <fullName evidence="2">Doublecortin domain-containing protein</fullName>
    </recommendedName>
</protein>
<dbReference type="EMBL" id="AMQM01009001">
    <property type="status" value="NOT_ANNOTATED_CDS"/>
    <property type="molecule type" value="Genomic_DNA"/>
</dbReference>
<dbReference type="Gene3D" id="3.10.20.230">
    <property type="entry name" value="Doublecortin domain"/>
    <property type="match status" value="2"/>
</dbReference>
<dbReference type="Pfam" id="PF03607">
    <property type="entry name" value="DCX"/>
    <property type="match status" value="2"/>
</dbReference>
<reference evidence="3 5" key="2">
    <citation type="journal article" date="2013" name="Nature">
        <title>Insights into bilaterian evolution from three spiralian genomes.</title>
        <authorList>
            <person name="Simakov O."/>
            <person name="Marletaz F."/>
            <person name="Cho S.J."/>
            <person name="Edsinger-Gonzales E."/>
            <person name="Havlak P."/>
            <person name="Hellsten U."/>
            <person name="Kuo D.H."/>
            <person name="Larsson T."/>
            <person name="Lv J."/>
            <person name="Arendt D."/>
            <person name="Savage R."/>
            <person name="Osoegawa K."/>
            <person name="de Jong P."/>
            <person name="Grimwood J."/>
            <person name="Chapman J.A."/>
            <person name="Shapiro H."/>
            <person name="Aerts A."/>
            <person name="Otillar R.P."/>
            <person name="Terry A.Y."/>
            <person name="Boore J.L."/>
            <person name="Grigoriev I.V."/>
            <person name="Lindberg D.R."/>
            <person name="Seaver E.C."/>
            <person name="Weisblat D.A."/>
            <person name="Putnam N.H."/>
            <person name="Rokhsar D.S."/>
        </authorList>
    </citation>
    <scope>NUCLEOTIDE SEQUENCE</scope>
</reference>
<evidence type="ECO:0000313" key="4">
    <source>
        <dbReference type="EnsemblMetazoa" id="HelroP183816"/>
    </source>
</evidence>
<dbReference type="GO" id="GO:0035556">
    <property type="term" value="P:intracellular signal transduction"/>
    <property type="evidence" value="ECO:0007669"/>
    <property type="project" value="InterPro"/>
</dbReference>
<dbReference type="STRING" id="6412.T1FK86"/>
<feature type="domain" description="Doublecortin" evidence="2">
    <location>
        <begin position="3"/>
        <end position="84"/>
    </location>
</feature>
<proteinExistence type="predicted"/>